<dbReference type="Proteomes" id="UP001465426">
    <property type="component" value="Unassembled WGS sequence"/>
</dbReference>
<reference evidence="3 4" key="1">
    <citation type="submission" date="2024-03" db="EMBL/GenBank/DDBJ databases">
        <title>Human intestinal bacterial collection.</title>
        <authorList>
            <person name="Pauvert C."/>
            <person name="Hitch T.C.A."/>
            <person name="Clavel T."/>
        </authorList>
    </citation>
    <scope>NUCLEOTIDE SEQUENCE [LARGE SCALE GENOMIC DNA]</scope>
    <source>
        <strain evidence="3 4">CLA-SR-H024</strain>
    </source>
</reference>
<evidence type="ECO:0000259" key="2">
    <source>
        <dbReference type="SMART" id="SM00418"/>
    </source>
</evidence>
<proteinExistence type="predicted"/>
<gene>
    <name evidence="3" type="ORF">WMO63_17835</name>
</gene>
<evidence type="ECO:0000256" key="1">
    <source>
        <dbReference type="ARBA" id="ARBA00023125"/>
    </source>
</evidence>
<comment type="caution">
    <text evidence="3">The sequence shown here is derived from an EMBL/GenBank/DDBJ whole genome shotgun (WGS) entry which is preliminary data.</text>
</comment>
<organism evidence="3 4">
    <name type="scientific">Niallia hominis</name>
    <dbReference type="NCBI Taxonomy" id="3133173"/>
    <lineage>
        <taxon>Bacteria</taxon>
        <taxon>Bacillati</taxon>
        <taxon>Bacillota</taxon>
        <taxon>Bacilli</taxon>
        <taxon>Bacillales</taxon>
        <taxon>Bacillaceae</taxon>
        <taxon>Niallia</taxon>
    </lineage>
</organism>
<keyword evidence="4" id="KW-1185">Reference proteome</keyword>
<name>A0ABV1F2B6_9BACI</name>
<sequence>MKSINNGDQLLLVLEALSNPYRLKIIAILQKERKYVSLLARELGISRPLLYLHLQKLENAEIVKGHHEISKDGKAMKYYELIPFHVPLSEKFITDLAKTVSIKKRKE</sequence>
<dbReference type="CDD" id="cd00090">
    <property type="entry name" value="HTH_ARSR"/>
    <property type="match status" value="1"/>
</dbReference>
<dbReference type="Gene3D" id="1.10.10.10">
    <property type="entry name" value="Winged helix-like DNA-binding domain superfamily/Winged helix DNA-binding domain"/>
    <property type="match status" value="1"/>
</dbReference>
<dbReference type="InterPro" id="IPR011991">
    <property type="entry name" value="ArsR-like_HTH"/>
</dbReference>
<evidence type="ECO:0000313" key="3">
    <source>
        <dbReference type="EMBL" id="MEQ2467519.1"/>
    </source>
</evidence>
<dbReference type="PANTHER" id="PTHR38600">
    <property type="entry name" value="TRANSCRIPTIONAL REGULATORY PROTEIN"/>
    <property type="match status" value="1"/>
</dbReference>
<dbReference type="SMART" id="SM00418">
    <property type="entry name" value="HTH_ARSR"/>
    <property type="match status" value="1"/>
</dbReference>
<protein>
    <submittedName>
        <fullName evidence="3">Winged helix-turn-helix domain-containing protein</fullName>
    </submittedName>
</protein>
<dbReference type="EMBL" id="JBBMFN010000054">
    <property type="protein sequence ID" value="MEQ2467519.1"/>
    <property type="molecule type" value="Genomic_DNA"/>
</dbReference>
<dbReference type="SUPFAM" id="SSF46785">
    <property type="entry name" value="Winged helix' DNA-binding domain"/>
    <property type="match status" value="1"/>
</dbReference>
<feature type="domain" description="HTH arsR-type" evidence="2">
    <location>
        <begin position="12"/>
        <end position="98"/>
    </location>
</feature>
<accession>A0ABV1F2B6</accession>
<dbReference type="PANTHER" id="PTHR38600:SF1">
    <property type="entry name" value="TRANSCRIPTIONAL REGULATORY PROTEIN"/>
    <property type="match status" value="1"/>
</dbReference>
<dbReference type="InterPro" id="IPR036390">
    <property type="entry name" value="WH_DNA-bd_sf"/>
</dbReference>
<dbReference type="InterPro" id="IPR001845">
    <property type="entry name" value="HTH_ArsR_DNA-bd_dom"/>
</dbReference>
<keyword evidence="1" id="KW-0238">DNA-binding</keyword>
<evidence type="ECO:0000313" key="4">
    <source>
        <dbReference type="Proteomes" id="UP001465426"/>
    </source>
</evidence>
<dbReference type="InterPro" id="IPR036388">
    <property type="entry name" value="WH-like_DNA-bd_sf"/>
</dbReference>
<dbReference type="RefSeq" id="WP_031535911.1">
    <property type="nucleotide sequence ID" value="NZ_JBBMFN010000054.1"/>
</dbReference>
<dbReference type="Pfam" id="PF01022">
    <property type="entry name" value="HTH_5"/>
    <property type="match status" value="1"/>
</dbReference>